<dbReference type="GO" id="GO:0005886">
    <property type="term" value="C:plasma membrane"/>
    <property type="evidence" value="ECO:0007669"/>
    <property type="project" value="UniProtKB-SubCell"/>
</dbReference>
<organism evidence="7 8">
    <name type="scientific">Kribbella kalugense</name>
    <dbReference type="NCBI Taxonomy" id="2512221"/>
    <lineage>
        <taxon>Bacteria</taxon>
        <taxon>Bacillati</taxon>
        <taxon>Actinomycetota</taxon>
        <taxon>Actinomycetes</taxon>
        <taxon>Propionibacteriales</taxon>
        <taxon>Kribbellaceae</taxon>
        <taxon>Kribbella</taxon>
    </lineage>
</organism>
<feature type="transmembrane region" description="Helical" evidence="5">
    <location>
        <begin position="340"/>
        <end position="359"/>
    </location>
</feature>
<gene>
    <name evidence="7" type="ORF">EV650_3181</name>
</gene>
<evidence type="ECO:0000256" key="5">
    <source>
        <dbReference type="SAM" id="Phobius"/>
    </source>
</evidence>
<feature type="transmembrane region" description="Helical" evidence="5">
    <location>
        <begin position="415"/>
        <end position="438"/>
    </location>
</feature>
<feature type="transmembrane region" description="Helical" evidence="5">
    <location>
        <begin position="26"/>
        <end position="45"/>
    </location>
</feature>
<evidence type="ECO:0000313" key="7">
    <source>
        <dbReference type="EMBL" id="TDW24305.1"/>
    </source>
</evidence>
<dbReference type="AlphaFoldDB" id="A0A4R8A267"/>
<feature type="transmembrane region" description="Helical" evidence="5">
    <location>
        <begin position="380"/>
        <end position="403"/>
    </location>
</feature>
<evidence type="ECO:0000256" key="4">
    <source>
        <dbReference type="ARBA" id="ARBA00023136"/>
    </source>
</evidence>
<proteinExistence type="predicted"/>
<keyword evidence="8" id="KW-1185">Reference proteome</keyword>
<accession>A0A4R8A267</accession>
<feature type="transmembrane region" description="Helical" evidence="5">
    <location>
        <begin position="57"/>
        <end position="76"/>
    </location>
</feature>
<dbReference type="CDD" id="cd17321">
    <property type="entry name" value="MFS_MMR_MDR_like"/>
    <property type="match status" value="1"/>
</dbReference>
<evidence type="ECO:0000259" key="6">
    <source>
        <dbReference type="PROSITE" id="PS50850"/>
    </source>
</evidence>
<dbReference type="InterPro" id="IPR036259">
    <property type="entry name" value="MFS_trans_sf"/>
</dbReference>
<sequence>MAVLDVTIVNVASPAVRSDLHTSGSVLQLIVAGYTVAYSTLLITGARAGDRFGHARVLAIGVLCFTLMSFICGMAPNSFFLVLARLLQGASAAFMVPQVMSLIQRTFEGHGRARAIGLYGAVIAIGAICGQIVGGLLVGANILHLVWRPIFLVNVPIGVALFALVLGFVPRRGGDSARSFDLIGVVCLMATVASFVIPLVFGPGLGWPVWSIVLLVLVVPLAVLSAWHERRASGRDPILSAEVVGARGFVWLLLFMVLMQSSYAGSLLAQALHFEAGLGLSALHTGLLFITGGVGFALGSLTWRRFPTWIHTYFMIGGMLIGAAGYVIMAWSLRTATDPASLYLTVNFGLSAAFGYGFGPILSMALSHVPLKFAGSASGVLVSTLQIGQLLGIAVYGSIYFALVHNTSAKESAGAFAHTLYWAALACVVGALAGLVFIRMIRVKEEARP</sequence>
<evidence type="ECO:0000313" key="8">
    <source>
        <dbReference type="Proteomes" id="UP000295447"/>
    </source>
</evidence>
<dbReference type="InterPro" id="IPR011701">
    <property type="entry name" value="MFS"/>
</dbReference>
<dbReference type="InterPro" id="IPR020846">
    <property type="entry name" value="MFS_dom"/>
</dbReference>
<dbReference type="GO" id="GO:0022857">
    <property type="term" value="F:transmembrane transporter activity"/>
    <property type="evidence" value="ECO:0007669"/>
    <property type="project" value="InterPro"/>
</dbReference>
<comment type="caution">
    <text evidence="7">The sequence shown here is derived from an EMBL/GenBank/DDBJ whole genome shotgun (WGS) entry which is preliminary data.</text>
</comment>
<dbReference type="Proteomes" id="UP000295447">
    <property type="component" value="Unassembled WGS sequence"/>
</dbReference>
<evidence type="ECO:0000256" key="1">
    <source>
        <dbReference type="ARBA" id="ARBA00004651"/>
    </source>
</evidence>
<feature type="transmembrane region" description="Helical" evidence="5">
    <location>
        <begin position="82"/>
        <end position="103"/>
    </location>
</feature>
<reference evidence="7 8" key="1">
    <citation type="submission" date="2019-03" db="EMBL/GenBank/DDBJ databases">
        <title>Genomic Encyclopedia of Type Strains, Phase III (KMG-III): the genomes of soil and plant-associated and newly described type strains.</title>
        <authorList>
            <person name="Whitman W."/>
        </authorList>
    </citation>
    <scope>NUCLEOTIDE SEQUENCE [LARGE SCALE GENOMIC DNA]</scope>
    <source>
        <strain evidence="7 8">VKM Ac-2570</strain>
    </source>
</reference>
<evidence type="ECO:0000256" key="3">
    <source>
        <dbReference type="ARBA" id="ARBA00022989"/>
    </source>
</evidence>
<keyword evidence="3 5" id="KW-1133">Transmembrane helix</keyword>
<feature type="transmembrane region" description="Helical" evidence="5">
    <location>
        <begin position="150"/>
        <end position="170"/>
    </location>
</feature>
<feature type="transmembrane region" description="Helical" evidence="5">
    <location>
        <begin position="207"/>
        <end position="227"/>
    </location>
</feature>
<protein>
    <submittedName>
        <fullName evidence="7">MFS transporter</fullName>
    </submittedName>
</protein>
<feature type="transmembrane region" description="Helical" evidence="5">
    <location>
        <begin position="248"/>
        <end position="272"/>
    </location>
</feature>
<feature type="transmembrane region" description="Helical" evidence="5">
    <location>
        <begin position="278"/>
        <end position="301"/>
    </location>
</feature>
<comment type="subcellular location">
    <subcellularLocation>
        <location evidence="1">Cell membrane</location>
        <topology evidence="1">Multi-pass membrane protein</topology>
    </subcellularLocation>
</comment>
<feature type="transmembrane region" description="Helical" evidence="5">
    <location>
        <begin position="115"/>
        <end position="138"/>
    </location>
</feature>
<feature type="transmembrane region" description="Helical" evidence="5">
    <location>
        <begin position="182"/>
        <end position="201"/>
    </location>
</feature>
<keyword evidence="2 5" id="KW-0812">Transmembrane</keyword>
<dbReference type="Gene3D" id="1.20.1720.10">
    <property type="entry name" value="Multidrug resistance protein D"/>
    <property type="match status" value="1"/>
</dbReference>
<dbReference type="PANTHER" id="PTHR42718">
    <property type="entry name" value="MAJOR FACILITATOR SUPERFAMILY MULTIDRUG TRANSPORTER MFSC"/>
    <property type="match status" value="1"/>
</dbReference>
<dbReference type="Gene3D" id="1.20.1250.20">
    <property type="entry name" value="MFS general substrate transporter like domains"/>
    <property type="match status" value="1"/>
</dbReference>
<keyword evidence="4 5" id="KW-0472">Membrane</keyword>
<feature type="domain" description="Major facilitator superfamily (MFS) profile" evidence="6">
    <location>
        <begin position="1"/>
        <end position="442"/>
    </location>
</feature>
<dbReference type="Pfam" id="PF07690">
    <property type="entry name" value="MFS_1"/>
    <property type="match status" value="1"/>
</dbReference>
<name>A0A4R8A267_9ACTN</name>
<evidence type="ECO:0000256" key="2">
    <source>
        <dbReference type="ARBA" id="ARBA00022692"/>
    </source>
</evidence>
<dbReference type="EMBL" id="SODF01000001">
    <property type="protein sequence ID" value="TDW24305.1"/>
    <property type="molecule type" value="Genomic_DNA"/>
</dbReference>
<dbReference type="PROSITE" id="PS50850">
    <property type="entry name" value="MFS"/>
    <property type="match status" value="1"/>
</dbReference>
<dbReference type="PANTHER" id="PTHR42718:SF39">
    <property type="entry name" value="ACTINORHODIN TRANSPORTER-RELATED"/>
    <property type="match status" value="1"/>
</dbReference>
<dbReference type="SUPFAM" id="SSF103473">
    <property type="entry name" value="MFS general substrate transporter"/>
    <property type="match status" value="1"/>
</dbReference>
<feature type="transmembrane region" description="Helical" evidence="5">
    <location>
        <begin position="313"/>
        <end position="334"/>
    </location>
</feature>
<dbReference type="PRINTS" id="PR01036">
    <property type="entry name" value="TCRTETB"/>
</dbReference>